<organism evidence="1 2">
    <name type="scientific">Brassica carinata</name>
    <name type="common">Ethiopian mustard</name>
    <name type="synonym">Abyssinian cabbage</name>
    <dbReference type="NCBI Taxonomy" id="52824"/>
    <lineage>
        <taxon>Eukaryota</taxon>
        <taxon>Viridiplantae</taxon>
        <taxon>Streptophyta</taxon>
        <taxon>Embryophyta</taxon>
        <taxon>Tracheophyta</taxon>
        <taxon>Spermatophyta</taxon>
        <taxon>Magnoliopsida</taxon>
        <taxon>eudicotyledons</taxon>
        <taxon>Gunneridae</taxon>
        <taxon>Pentapetalae</taxon>
        <taxon>rosids</taxon>
        <taxon>malvids</taxon>
        <taxon>Brassicales</taxon>
        <taxon>Brassicaceae</taxon>
        <taxon>Brassiceae</taxon>
        <taxon>Brassica</taxon>
    </lineage>
</organism>
<name>A0A8X8ANT4_BRACI</name>
<dbReference type="Proteomes" id="UP000886595">
    <property type="component" value="Unassembled WGS sequence"/>
</dbReference>
<protein>
    <submittedName>
        <fullName evidence="1">Uncharacterized protein</fullName>
    </submittedName>
</protein>
<comment type="caution">
    <text evidence="1">The sequence shown here is derived from an EMBL/GenBank/DDBJ whole genome shotgun (WGS) entry which is preliminary data.</text>
</comment>
<evidence type="ECO:0000313" key="1">
    <source>
        <dbReference type="EMBL" id="KAG2309145.1"/>
    </source>
</evidence>
<accession>A0A8X8ANT4</accession>
<proteinExistence type="predicted"/>
<reference evidence="1 2" key="1">
    <citation type="submission" date="2020-02" db="EMBL/GenBank/DDBJ databases">
        <authorList>
            <person name="Ma Q."/>
            <person name="Huang Y."/>
            <person name="Song X."/>
            <person name="Pei D."/>
        </authorList>
    </citation>
    <scope>NUCLEOTIDE SEQUENCE [LARGE SCALE GENOMIC DNA]</scope>
    <source>
        <strain evidence="1">Sxm20200214</strain>
        <tissue evidence="1">Leaf</tissue>
    </source>
</reference>
<dbReference type="EMBL" id="JAAMPC010000006">
    <property type="protein sequence ID" value="KAG2309145.1"/>
    <property type="molecule type" value="Genomic_DNA"/>
</dbReference>
<gene>
    <name evidence="1" type="ORF">Bca52824_028893</name>
</gene>
<evidence type="ECO:0000313" key="2">
    <source>
        <dbReference type="Proteomes" id="UP000886595"/>
    </source>
</evidence>
<sequence>MVEELGSLCYGDESKVAKRSCLTFLKLAKKSRRIWIETMERAKMDADAFSEKVFSKKANSYGR</sequence>
<keyword evidence="2" id="KW-1185">Reference proteome</keyword>
<dbReference type="AlphaFoldDB" id="A0A8X8ANT4"/>